<comment type="caution">
    <text evidence="2">The sequence shown here is derived from an EMBL/GenBank/DDBJ whole genome shotgun (WGS) entry which is preliminary data.</text>
</comment>
<protein>
    <submittedName>
        <fullName evidence="2">Uncharacterized protein</fullName>
    </submittedName>
</protein>
<organism evidence="2 3">
    <name type="scientific">Ponticaulis profundi</name>
    <dbReference type="NCBI Taxonomy" id="2665222"/>
    <lineage>
        <taxon>Bacteria</taxon>
        <taxon>Pseudomonadati</taxon>
        <taxon>Pseudomonadota</taxon>
        <taxon>Alphaproteobacteria</taxon>
        <taxon>Hyphomonadales</taxon>
        <taxon>Hyphomonadaceae</taxon>
        <taxon>Ponticaulis</taxon>
    </lineage>
</organism>
<name>A0ABW1SAE2_9PROT</name>
<reference evidence="3" key="1">
    <citation type="journal article" date="2019" name="Int. J. Syst. Evol. Microbiol.">
        <title>The Global Catalogue of Microorganisms (GCM) 10K type strain sequencing project: providing services to taxonomists for standard genome sequencing and annotation.</title>
        <authorList>
            <consortium name="The Broad Institute Genomics Platform"/>
            <consortium name="The Broad Institute Genome Sequencing Center for Infectious Disease"/>
            <person name="Wu L."/>
            <person name="Ma J."/>
        </authorList>
    </citation>
    <scope>NUCLEOTIDE SEQUENCE [LARGE SCALE GENOMIC DNA]</scope>
    <source>
        <strain evidence="3">CGMCC-1.15741</strain>
    </source>
</reference>
<dbReference type="RefSeq" id="WP_377378829.1">
    <property type="nucleotide sequence ID" value="NZ_JBHSSW010000012.1"/>
</dbReference>
<evidence type="ECO:0000313" key="3">
    <source>
        <dbReference type="Proteomes" id="UP001596303"/>
    </source>
</evidence>
<dbReference type="Proteomes" id="UP001596303">
    <property type="component" value="Unassembled WGS sequence"/>
</dbReference>
<evidence type="ECO:0000256" key="1">
    <source>
        <dbReference type="SAM" id="SignalP"/>
    </source>
</evidence>
<accession>A0ABW1SAE2</accession>
<feature type="chain" id="PRO_5046518101" evidence="1">
    <location>
        <begin position="24"/>
        <end position="285"/>
    </location>
</feature>
<evidence type="ECO:0000313" key="2">
    <source>
        <dbReference type="EMBL" id="MFC6198536.1"/>
    </source>
</evidence>
<keyword evidence="3" id="KW-1185">Reference proteome</keyword>
<feature type="signal peptide" evidence="1">
    <location>
        <begin position="1"/>
        <end position="23"/>
    </location>
</feature>
<dbReference type="EMBL" id="JBHSSW010000012">
    <property type="protein sequence ID" value="MFC6198536.1"/>
    <property type="molecule type" value="Genomic_DNA"/>
</dbReference>
<keyword evidence="1" id="KW-0732">Signal</keyword>
<sequence length="285" mass="31393">MHVFSKLIVSGLTAAALSVAAHAGEPGKGLKPQPIAPVQKQVTKTVPPAPVYIQRSDATTQLNLSEERRLVTTAPPPGRIVYKRTYVEPRYTYTRQVSSTCATDCVVQQPCQQTYSVCPTYAPAPQAAPCVPPKVVRYSARPQPTPCAGYGYPYQPAPQPAPIAQPPVYHPIARPVETCGADIIERLSDTRDGRRQYSVCYSDINGYPVEERNLILLKRIEEASERACREATSSVLYSLRARRDCEEETTEEAVFASNVPGLVRTYNVANGKYIPNVDVGRPIYR</sequence>
<proteinExistence type="predicted"/>
<gene>
    <name evidence="2" type="ORF">ACFQDM_10610</name>
</gene>